<proteinExistence type="predicted"/>
<keyword evidence="2 5" id="KW-0472">Membrane</keyword>
<keyword evidence="5" id="KW-0812">Transmembrane</keyword>
<evidence type="ECO:0000256" key="1">
    <source>
        <dbReference type="ARBA" id="ARBA00004370"/>
    </source>
</evidence>
<dbReference type="Proteomes" id="UP000799118">
    <property type="component" value="Unassembled WGS sequence"/>
</dbReference>
<keyword evidence="3" id="KW-0325">Glycoprotein</keyword>
<evidence type="ECO:0000256" key="3">
    <source>
        <dbReference type="ARBA" id="ARBA00023180"/>
    </source>
</evidence>
<reference evidence="6" key="1">
    <citation type="journal article" date="2019" name="Environ. Microbiol.">
        <title>Fungal ecological strategies reflected in gene transcription - a case study of two litter decomposers.</title>
        <authorList>
            <person name="Barbi F."/>
            <person name="Kohler A."/>
            <person name="Barry K."/>
            <person name="Baskaran P."/>
            <person name="Daum C."/>
            <person name="Fauchery L."/>
            <person name="Ihrmark K."/>
            <person name="Kuo A."/>
            <person name="LaButti K."/>
            <person name="Lipzen A."/>
            <person name="Morin E."/>
            <person name="Grigoriev I.V."/>
            <person name="Henrissat B."/>
            <person name="Lindahl B."/>
            <person name="Martin F."/>
        </authorList>
    </citation>
    <scope>NUCLEOTIDE SEQUENCE</scope>
    <source>
        <strain evidence="6">JB14</strain>
    </source>
</reference>
<keyword evidence="4" id="KW-0961">Cell wall biogenesis/degradation</keyword>
<dbReference type="OrthoDB" id="3066543at2759"/>
<comment type="subcellular location">
    <subcellularLocation>
        <location evidence="1">Membrane</location>
    </subcellularLocation>
</comment>
<dbReference type="AlphaFoldDB" id="A0A6A4HZU8"/>
<sequence length="134" mass="14629">MSIDSRIPLVHDGNGTWGGIGSGSGNGKQMVAYAYQPDALLDGEEDDEDDDYLHDPRVSFYATPRNGKQGLRAGYKEDTISVRGVVNYTTIWLVLVAIIALFVFYPVTEFNRVDADEIIANNANINSTGQATAR</sequence>
<evidence type="ECO:0000313" key="6">
    <source>
        <dbReference type="EMBL" id="KAE9404952.1"/>
    </source>
</evidence>
<feature type="transmembrane region" description="Helical" evidence="5">
    <location>
        <begin position="85"/>
        <end position="105"/>
    </location>
</feature>
<gene>
    <name evidence="6" type="ORF">BT96DRAFT_988793</name>
</gene>
<dbReference type="EMBL" id="ML769412">
    <property type="protein sequence ID" value="KAE9404952.1"/>
    <property type="molecule type" value="Genomic_DNA"/>
</dbReference>
<keyword evidence="5" id="KW-1133">Transmembrane helix</keyword>
<organism evidence="6 7">
    <name type="scientific">Gymnopus androsaceus JB14</name>
    <dbReference type="NCBI Taxonomy" id="1447944"/>
    <lineage>
        <taxon>Eukaryota</taxon>
        <taxon>Fungi</taxon>
        <taxon>Dikarya</taxon>
        <taxon>Basidiomycota</taxon>
        <taxon>Agaricomycotina</taxon>
        <taxon>Agaricomycetes</taxon>
        <taxon>Agaricomycetidae</taxon>
        <taxon>Agaricales</taxon>
        <taxon>Marasmiineae</taxon>
        <taxon>Omphalotaceae</taxon>
        <taxon>Gymnopus</taxon>
    </lineage>
</organism>
<dbReference type="Pfam" id="PF03935">
    <property type="entry name" value="SKN1_KRE6_Sbg1"/>
    <property type="match status" value="1"/>
</dbReference>
<protein>
    <submittedName>
        <fullName evidence="6">Uncharacterized protein</fullName>
    </submittedName>
</protein>
<name>A0A6A4HZU8_9AGAR</name>
<evidence type="ECO:0000313" key="7">
    <source>
        <dbReference type="Proteomes" id="UP000799118"/>
    </source>
</evidence>
<dbReference type="InterPro" id="IPR005629">
    <property type="entry name" value="Skn1/Kre6/Sbg1"/>
</dbReference>
<keyword evidence="7" id="KW-1185">Reference proteome</keyword>
<accession>A0A6A4HZU8</accession>
<evidence type="ECO:0000256" key="2">
    <source>
        <dbReference type="ARBA" id="ARBA00023136"/>
    </source>
</evidence>
<evidence type="ECO:0000256" key="4">
    <source>
        <dbReference type="ARBA" id="ARBA00023316"/>
    </source>
</evidence>
<evidence type="ECO:0000256" key="5">
    <source>
        <dbReference type="SAM" id="Phobius"/>
    </source>
</evidence>
<dbReference type="GO" id="GO:0016020">
    <property type="term" value="C:membrane"/>
    <property type="evidence" value="ECO:0007669"/>
    <property type="project" value="UniProtKB-SubCell"/>
</dbReference>